<evidence type="ECO:0000256" key="2">
    <source>
        <dbReference type="ARBA" id="ARBA00022448"/>
    </source>
</evidence>
<feature type="domain" description="PTS EIIB type-4" evidence="8">
    <location>
        <begin position="1"/>
        <end position="152"/>
    </location>
</feature>
<dbReference type="Pfam" id="PF03830">
    <property type="entry name" value="PTSIIB_sorb"/>
    <property type="match status" value="1"/>
</dbReference>
<keyword evidence="6" id="KW-0598">Phosphotransferase system</keyword>
<dbReference type="Gene3D" id="3.40.35.10">
    <property type="entry name" value="Phosphotransferase system, sorbose subfamily IIB component"/>
    <property type="match status" value="1"/>
</dbReference>
<dbReference type="InterPro" id="IPR004720">
    <property type="entry name" value="PTS_IIB_sorbose-sp"/>
</dbReference>
<comment type="caution">
    <text evidence="9">The sequence shown here is derived from an EMBL/GenBank/DDBJ whole genome shotgun (WGS) entry which is preliminary data.</text>
</comment>
<comment type="subcellular location">
    <subcellularLocation>
        <location evidence="1">Cytoplasm</location>
    </subcellularLocation>
</comment>
<keyword evidence="10" id="KW-1185">Reference proteome</keyword>
<dbReference type="GO" id="GO:0005737">
    <property type="term" value="C:cytoplasm"/>
    <property type="evidence" value="ECO:0007669"/>
    <property type="project" value="UniProtKB-SubCell"/>
</dbReference>
<evidence type="ECO:0000313" key="9">
    <source>
        <dbReference type="EMBL" id="KRM00338.1"/>
    </source>
</evidence>
<evidence type="ECO:0000256" key="6">
    <source>
        <dbReference type="ARBA" id="ARBA00022683"/>
    </source>
</evidence>
<name>A0A0R1V3X4_9LACO</name>
<keyword evidence="3" id="KW-0963">Cytoplasm</keyword>
<accession>A0A0R1V3X4</accession>
<dbReference type="GO" id="GO:0009401">
    <property type="term" value="P:phosphoenolpyruvate-dependent sugar phosphotransferase system"/>
    <property type="evidence" value="ECO:0007669"/>
    <property type="project" value="UniProtKB-KW"/>
</dbReference>
<evidence type="ECO:0000259" key="8">
    <source>
        <dbReference type="PROSITE" id="PS51101"/>
    </source>
</evidence>
<evidence type="ECO:0000256" key="5">
    <source>
        <dbReference type="ARBA" id="ARBA00022679"/>
    </source>
</evidence>
<evidence type="ECO:0000256" key="3">
    <source>
        <dbReference type="ARBA" id="ARBA00022490"/>
    </source>
</evidence>
<sequence length="152" mass="16903">MLHGQVATNWAKVTKVDRILVVSDTVACNRIRKTLLVQAAPPGIRVNVLPVAKMVELYHDPRILSFRALLLVENPRDAQRLIAGGIRIEQVNIGAMSFDSTKVMVTDTIAVGQDDLAAFSWLYAHGVQLDVRKVSGDNSKNLWKFLKDKKLV</sequence>
<dbReference type="AlphaFoldDB" id="A0A0R1V3X4"/>
<evidence type="ECO:0000256" key="4">
    <source>
        <dbReference type="ARBA" id="ARBA00022597"/>
    </source>
</evidence>
<evidence type="ECO:0000313" key="10">
    <source>
        <dbReference type="Proteomes" id="UP000051166"/>
    </source>
</evidence>
<gene>
    <name evidence="9" type="ORF">FD50_GL001599</name>
</gene>
<dbReference type="EMBL" id="AZFQ01000011">
    <property type="protein sequence ID" value="KRM00338.1"/>
    <property type="molecule type" value="Genomic_DNA"/>
</dbReference>
<dbReference type="PATRIC" id="fig|1423801.4.peg.1637"/>
<dbReference type="SUPFAM" id="SSF52728">
    <property type="entry name" value="PTS IIb component"/>
    <property type="match status" value="1"/>
</dbReference>
<evidence type="ECO:0000256" key="7">
    <source>
        <dbReference type="ARBA" id="ARBA00022777"/>
    </source>
</evidence>
<proteinExistence type="predicted"/>
<keyword evidence="4" id="KW-0762">Sugar transport</keyword>
<dbReference type="STRING" id="1423801.FD50_GL001599"/>
<organism evidence="9 10">
    <name type="scientific">Liquorilactobacillus satsumensis DSM 16230 = JCM 12392</name>
    <dbReference type="NCBI Taxonomy" id="1423801"/>
    <lineage>
        <taxon>Bacteria</taxon>
        <taxon>Bacillati</taxon>
        <taxon>Bacillota</taxon>
        <taxon>Bacilli</taxon>
        <taxon>Lactobacillales</taxon>
        <taxon>Lactobacillaceae</taxon>
        <taxon>Liquorilactobacillus</taxon>
    </lineage>
</organism>
<dbReference type="InterPro" id="IPR036667">
    <property type="entry name" value="PTS_IIB_sorbose-sp_sf"/>
</dbReference>
<keyword evidence="5" id="KW-0808">Transferase</keyword>
<protein>
    <submittedName>
        <fullName evidence="9">PTS system, IIB component</fullName>
    </submittedName>
</protein>
<dbReference type="GO" id="GO:0008982">
    <property type="term" value="F:protein-N(PI)-phosphohistidine-sugar phosphotransferase activity"/>
    <property type="evidence" value="ECO:0007669"/>
    <property type="project" value="InterPro"/>
</dbReference>
<keyword evidence="2" id="KW-0813">Transport</keyword>
<dbReference type="Proteomes" id="UP000051166">
    <property type="component" value="Unassembled WGS sequence"/>
</dbReference>
<evidence type="ECO:0000256" key="1">
    <source>
        <dbReference type="ARBA" id="ARBA00004496"/>
    </source>
</evidence>
<reference evidence="9 10" key="1">
    <citation type="journal article" date="2015" name="Genome Announc.">
        <title>Expanding the biotechnology potential of lactobacilli through comparative genomics of 213 strains and associated genera.</title>
        <authorList>
            <person name="Sun Z."/>
            <person name="Harris H.M."/>
            <person name="McCann A."/>
            <person name="Guo C."/>
            <person name="Argimon S."/>
            <person name="Zhang W."/>
            <person name="Yang X."/>
            <person name="Jeffery I.B."/>
            <person name="Cooney J.C."/>
            <person name="Kagawa T.F."/>
            <person name="Liu W."/>
            <person name="Song Y."/>
            <person name="Salvetti E."/>
            <person name="Wrobel A."/>
            <person name="Rasinkangas P."/>
            <person name="Parkhill J."/>
            <person name="Rea M.C."/>
            <person name="O'Sullivan O."/>
            <person name="Ritari J."/>
            <person name="Douillard F.P."/>
            <person name="Paul Ross R."/>
            <person name="Yang R."/>
            <person name="Briner A.E."/>
            <person name="Felis G.E."/>
            <person name="de Vos W.M."/>
            <person name="Barrangou R."/>
            <person name="Klaenhammer T.R."/>
            <person name="Caufield P.W."/>
            <person name="Cui Y."/>
            <person name="Zhang H."/>
            <person name="O'Toole P.W."/>
        </authorList>
    </citation>
    <scope>NUCLEOTIDE SEQUENCE [LARGE SCALE GENOMIC DNA]</scope>
    <source>
        <strain evidence="9 10">DSM 16230</strain>
    </source>
</reference>
<dbReference type="GO" id="GO:0016301">
    <property type="term" value="F:kinase activity"/>
    <property type="evidence" value="ECO:0007669"/>
    <property type="project" value="UniProtKB-KW"/>
</dbReference>
<keyword evidence="7" id="KW-0418">Kinase</keyword>
<dbReference type="PROSITE" id="PS51101">
    <property type="entry name" value="PTS_EIIB_TYPE_4"/>
    <property type="match status" value="1"/>
</dbReference>